<accession>A0A918SIX6</accession>
<dbReference type="Proteomes" id="UP000610456">
    <property type="component" value="Unassembled WGS sequence"/>
</dbReference>
<keyword evidence="2" id="KW-1185">Reference proteome</keyword>
<dbReference type="AlphaFoldDB" id="A0A918SIX6"/>
<dbReference type="EMBL" id="BMXB01000013">
    <property type="protein sequence ID" value="GHA44871.1"/>
    <property type="molecule type" value="Genomic_DNA"/>
</dbReference>
<evidence type="ECO:0000313" key="2">
    <source>
        <dbReference type="Proteomes" id="UP000610456"/>
    </source>
</evidence>
<comment type="caution">
    <text evidence="1">The sequence shown here is derived from an EMBL/GenBank/DDBJ whole genome shotgun (WGS) entry which is preliminary data.</text>
</comment>
<reference evidence="1" key="2">
    <citation type="submission" date="2020-09" db="EMBL/GenBank/DDBJ databases">
        <authorList>
            <person name="Sun Q."/>
            <person name="Kim S."/>
        </authorList>
    </citation>
    <scope>NUCLEOTIDE SEQUENCE</scope>
    <source>
        <strain evidence="1">KCTC 12719</strain>
    </source>
</reference>
<reference evidence="1" key="1">
    <citation type="journal article" date="2014" name="Int. J. Syst. Evol. Microbiol.">
        <title>Complete genome sequence of Corynebacterium casei LMG S-19264T (=DSM 44701T), isolated from a smear-ripened cheese.</title>
        <authorList>
            <consortium name="US DOE Joint Genome Institute (JGI-PGF)"/>
            <person name="Walter F."/>
            <person name="Albersmeier A."/>
            <person name="Kalinowski J."/>
            <person name="Ruckert C."/>
        </authorList>
    </citation>
    <scope>NUCLEOTIDE SEQUENCE</scope>
    <source>
        <strain evidence="1">KCTC 12719</strain>
    </source>
</reference>
<name>A0A918SIX6_9FLAO</name>
<proteinExistence type="predicted"/>
<evidence type="ECO:0008006" key="3">
    <source>
        <dbReference type="Google" id="ProtNLM"/>
    </source>
</evidence>
<dbReference type="RefSeq" id="WP_189605361.1">
    <property type="nucleotide sequence ID" value="NZ_BMXB01000013.1"/>
</dbReference>
<protein>
    <recommendedName>
        <fullName evidence="3">Ferredoxin subunit of nitrite reductase or a ring-hydroxylating dioxygenase</fullName>
    </recommendedName>
</protein>
<dbReference type="PROSITE" id="PS51257">
    <property type="entry name" value="PROKAR_LIPOPROTEIN"/>
    <property type="match status" value="1"/>
</dbReference>
<evidence type="ECO:0000313" key="1">
    <source>
        <dbReference type="EMBL" id="GHA44871.1"/>
    </source>
</evidence>
<sequence length="143" mass="16101">MPKNLLFFAFSLLLLSCSNDDNLRNHNPNLIDQRVSIQLDLNLPQYNNLQFPGNSFVTYNYGINGIVIFNVNNSVYTAFEMSDPNHPLTDCSTLELNGTEVTCQCNDGNKYTIITGQQVAGTGQYSLKPYRIERRGTILEISN</sequence>
<gene>
    <name evidence="1" type="ORF">GCM10007103_27550</name>
</gene>
<organism evidence="1 2">
    <name type="scientific">Salinimicrobium marinum</name>
    <dbReference type="NCBI Taxonomy" id="680283"/>
    <lineage>
        <taxon>Bacteria</taxon>
        <taxon>Pseudomonadati</taxon>
        <taxon>Bacteroidota</taxon>
        <taxon>Flavobacteriia</taxon>
        <taxon>Flavobacteriales</taxon>
        <taxon>Flavobacteriaceae</taxon>
        <taxon>Salinimicrobium</taxon>
    </lineage>
</organism>